<reference evidence="2 3" key="1">
    <citation type="submission" date="2019-08" db="EMBL/GenBank/DDBJ databases">
        <title>In-depth cultivation of the pig gut microbiome towards novel bacterial diversity and tailored functional studies.</title>
        <authorList>
            <person name="Wylensek D."/>
            <person name="Hitch T.C.A."/>
            <person name="Clavel T."/>
        </authorList>
    </citation>
    <scope>NUCLEOTIDE SEQUENCE [LARGE SCALE GENOMIC DNA]</scope>
    <source>
        <strain evidence="2 3">Oil+RF-744-GAM-WT-6</strain>
    </source>
</reference>
<proteinExistence type="predicted"/>
<evidence type="ECO:0000313" key="2">
    <source>
        <dbReference type="EMBL" id="MSS58843.1"/>
    </source>
</evidence>
<feature type="domain" description="IstB-like ATP-binding" evidence="1">
    <location>
        <begin position="148"/>
        <end position="264"/>
    </location>
</feature>
<dbReference type="InterPro" id="IPR027417">
    <property type="entry name" value="P-loop_NTPase"/>
</dbReference>
<dbReference type="SUPFAM" id="SSF52540">
    <property type="entry name" value="P-loop containing nucleoside triphosphate hydrolases"/>
    <property type="match status" value="1"/>
</dbReference>
<evidence type="ECO:0000313" key="3">
    <source>
        <dbReference type="Proteomes" id="UP000461880"/>
    </source>
</evidence>
<accession>A0A7X2NSW3</accession>
<dbReference type="Pfam" id="PF01695">
    <property type="entry name" value="IstB_IS21"/>
    <property type="match status" value="1"/>
</dbReference>
<dbReference type="PANTHER" id="PTHR30050">
    <property type="entry name" value="CHROMOSOMAL REPLICATION INITIATOR PROTEIN DNAA"/>
    <property type="match status" value="1"/>
</dbReference>
<dbReference type="RefSeq" id="WP_154504812.1">
    <property type="nucleotide sequence ID" value="NZ_VUMN01000017.1"/>
</dbReference>
<evidence type="ECO:0000259" key="1">
    <source>
        <dbReference type="Pfam" id="PF01695"/>
    </source>
</evidence>
<dbReference type="Gene3D" id="3.40.50.300">
    <property type="entry name" value="P-loop containing nucleotide triphosphate hydrolases"/>
    <property type="match status" value="1"/>
</dbReference>
<name>A0A7X2NSW3_9FIRM</name>
<keyword evidence="3" id="KW-1185">Reference proteome</keyword>
<organism evidence="2 3">
    <name type="scientific">Stecheria intestinalis</name>
    <dbReference type="NCBI Taxonomy" id="2606630"/>
    <lineage>
        <taxon>Bacteria</taxon>
        <taxon>Bacillati</taxon>
        <taxon>Bacillota</taxon>
        <taxon>Erysipelotrichia</taxon>
        <taxon>Erysipelotrichales</taxon>
        <taxon>Erysipelotrichaceae</taxon>
        <taxon>Stecheria</taxon>
    </lineage>
</organism>
<sequence length="306" mass="35225">MQKAEFRMPEKTEKELREDQELIASLKKDPAVKKLLEKEEIPESVLEDRAYTFKRWRKEVAPCLGCKALSECRQKRKGYRMGLSYDGLLQETMQACPYEREAEQKTAHLSNYLISDLGEELSCVRFREIRMSGESKEYTDAVLKVSTACENHQGIYLYGPMGTGKTYLAACAANYVAGFDGRPAFVHVPSWADRVNATYYSGEFRTEVSRMKFADLLVLDDIGSEEVTDRLRSLLLSVLDARMQNHRMTWFTSNEDFTSLKDHFTVSSKGNEDVMESERIMERIRVLAEPVFLAGNDRRHLYQSTE</sequence>
<dbReference type="GO" id="GO:0006260">
    <property type="term" value="P:DNA replication"/>
    <property type="evidence" value="ECO:0007669"/>
    <property type="project" value="TreeGrafter"/>
</dbReference>
<gene>
    <name evidence="2" type="ORF">FYJ51_07965</name>
</gene>
<dbReference type="Proteomes" id="UP000461880">
    <property type="component" value="Unassembled WGS sequence"/>
</dbReference>
<dbReference type="AlphaFoldDB" id="A0A7X2NSW3"/>
<dbReference type="CDD" id="cd00009">
    <property type="entry name" value="AAA"/>
    <property type="match status" value="1"/>
</dbReference>
<dbReference type="EMBL" id="VUMN01000017">
    <property type="protein sequence ID" value="MSS58843.1"/>
    <property type="molecule type" value="Genomic_DNA"/>
</dbReference>
<protein>
    <recommendedName>
        <fullName evidence="1">IstB-like ATP-binding domain-containing protein</fullName>
    </recommendedName>
</protein>
<comment type="caution">
    <text evidence="2">The sequence shown here is derived from an EMBL/GenBank/DDBJ whole genome shotgun (WGS) entry which is preliminary data.</text>
</comment>
<dbReference type="PANTHER" id="PTHR30050:SF4">
    <property type="entry name" value="ATP-BINDING PROTEIN RV3427C IN INSERTION SEQUENCE-RELATED"/>
    <property type="match status" value="1"/>
</dbReference>
<dbReference type="InterPro" id="IPR002611">
    <property type="entry name" value="IstB_ATP-bd"/>
</dbReference>
<dbReference type="GO" id="GO:0005524">
    <property type="term" value="F:ATP binding"/>
    <property type="evidence" value="ECO:0007669"/>
    <property type="project" value="InterPro"/>
</dbReference>